<protein>
    <submittedName>
        <fullName evidence="2">Uncharacterized protein</fullName>
    </submittedName>
</protein>
<dbReference type="OrthoDB" id="598244at2"/>
<reference evidence="2" key="1">
    <citation type="submission" date="2005-08" db="EMBL/GenBank/DDBJ databases">
        <title>Complete sequence of Chlorobium chlorochromatii CaD3.</title>
        <authorList>
            <person name="Copeland A."/>
            <person name="Lucas S."/>
            <person name="Lapidus A."/>
            <person name="Barry K."/>
            <person name="Detter J.C."/>
            <person name="Glavina T."/>
            <person name="Hammon N."/>
            <person name="Israni S."/>
            <person name="Pitluck S."/>
            <person name="Bryant D."/>
            <person name="Schmutz J."/>
            <person name="Larimer F."/>
            <person name="Land M."/>
            <person name="Kyrpides N."/>
            <person name="Ivanova N."/>
            <person name="Richardson P."/>
        </authorList>
    </citation>
    <scope>NUCLEOTIDE SEQUENCE [LARGE SCALE GENOMIC DNA]</scope>
    <source>
        <strain evidence="2">CaD3</strain>
    </source>
</reference>
<organism evidence="2">
    <name type="scientific">Chlorobium chlorochromatii (strain CaD3)</name>
    <dbReference type="NCBI Taxonomy" id="340177"/>
    <lineage>
        <taxon>Bacteria</taxon>
        <taxon>Pseudomonadati</taxon>
        <taxon>Chlorobiota</taxon>
        <taxon>Chlorobiia</taxon>
        <taxon>Chlorobiales</taxon>
        <taxon>Chlorobiaceae</taxon>
        <taxon>Chlorobium/Pelodictyon group</taxon>
        <taxon>Chlorobium</taxon>
    </lineage>
</organism>
<keyword evidence="1" id="KW-1133">Transmembrane helix</keyword>
<name>Q3ATC6_CHLCH</name>
<dbReference type="EMBL" id="CP000108">
    <property type="protein sequence ID" value="ABB27749.1"/>
    <property type="molecule type" value="Genomic_DNA"/>
</dbReference>
<dbReference type="STRING" id="340177.Cag_0476"/>
<keyword evidence="1" id="KW-0812">Transmembrane</keyword>
<evidence type="ECO:0000256" key="1">
    <source>
        <dbReference type="SAM" id="Phobius"/>
    </source>
</evidence>
<proteinExistence type="predicted"/>
<keyword evidence="1" id="KW-0472">Membrane</keyword>
<feature type="transmembrane region" description="Helical" evidence="1">
    <location>
        <begin position="37"/>
        <end position="53"/>
    </location>
</feature>
<evidence type="ECO:0000313" key="2">
    <source>
        <dbReference type="EMBL" id="ABB27749.1"/>
    </source>
</evidence>
<feature type="transmembrane region" description="Helical" evidence="1">
    <location>
        <begin position="12"/>
        <end position="30"/>
    </location>
</feature>
<dbReference type="AlphaFoldDB" id="Q3ATC6"/>
<accession>Q3ATC6</accession>
<gene>
    <name evidence="2" type="ordered locus">Cag_0476</name>
</gene>
<feature type="transmembrane region" description="Helical" evidence="1">
    <location>
        <begin position="65"/>
        <end position="84"/>
    </location>
</feature>
<dbReference type="KEGG" id="cch:Cag_0476"/>
<sequence>MEKLVDYFAHHPVVFFIAVVFSFFVVFAFFRKIVQTLFVIGALMVLYAAYIHFTGSPIPDIFQHIWQWMVNLYQTILGLILRILKKEPEEGVEAFIIFFAVPTCHLLQGIQQRCCASGDGKHGF</sequence>
<dbReference type="HOGENOM" id="CLU_1999834_0_0_10"/>